<dbReference type="PANTHER" id="PTHR23290">
    <property type="entry name" value="RRNA N6-ADENOSINE-METHYLTRANSFERASE METTL5"/>
    <property type="match status" value="1"/>
</dbReference>
<proteinExistence type="predicted"/>
<dbReference type="Pfam" id="PF01861">
    <property type="entry name" value="BpsA_C"/>
    <property type="match status" value="1"/>
</dbReference>
<accession>A0ABV6MVM2</accession>
<dbReference type="RefSeq" id="WP_379794191.1">
    <property type="nucleotide sequence ID" value="NZ_JBHLUD010000007.1"/>
</dbReference>
<organism evidence="2 3">
    <name type="scientific">Kutzneria chonburiensis</name>
    <dbReference type="NCBI Taxonomy" id="1483604"/>
    <lineage>
        <taxon>Bacteria</taxon>
        <taxon>Bacillati</taxon>
        <taxon>Actinomycetota</taxon>
        <taxon>Actinomycetes</taxon>
        <taxon>Pseudonocardiales</taxon>
        <taxon>Pseudonocardiaceae</taxon>
        <taxon>Kutzneria</taxon>
    </lineage>
</organism>
<comment type="caution">
    <text evidence="2">The sequence shown here is derived from an EMBL/GenBank/DDBJ whole genome shotgun (WGS) entry which is preliminary data.</text>
</comment>
<evidence type="ECO:0000259" key="1">
    <source>
        <dbReference type="Pfam" id="PF01861"/>
    </source>
</evidence>
<evidence type="ECO:0000313" key="3">
    <source>
        <dbReference type="Proteomes" id="UP001589810"/>
    </source>
</evidence>
<dbReference type="EMBL" id="JBHLUD010000007">
    <property type="protein sequence ID" value="MFC0544184.1"/>
    <property type="molecule type" value="Genomic_DNA"/>
</dbReference>
<dbReference type="InterPro" id="IPR051720">
    <property type="entry name" value="rRNA_MeTrfase/Polyamine_Synth"/>
</dbReference>
<reference evidence="2 3" key="1">
    <citation type="submission" date="2024-09" db="EMBL/GenBank/DDBJ databases">
        <authorList>
            <person name="Sun Q."/>
            <person name="Mori K."/>
        </authorList>
    </citation>
    <scope>NUCLEOTIDE SEQUENCE [LARGE SCALE GENOMIC DNA]</scope>
    <source>
        <strain evidence="2 3">TBRC 1432</strain>
    </source>
</reference>
<protein>
    <submittedName>
        <fullName evidence="2">Bis-aminopropyl spermidine synthase family protein</fullName>
    </submittedName>
</protein>
<name>A0ABV6MVM2_9PSEU</name>
<dbReference type="InterPro" id="IPR029063">
    <property type="entry name" value="SAM-dependent_MTases_sf"/>
</dbReference>
<evidence type="ECO:0000313" key="2">
    <source>
        <dbReference type="EMBL" id="MFC0544184.1"/>
    </source>
</evidence>
<sequence>MTPLDQARAVISGHGARTEPARRVIGMLCAGPHSLAELVRESAMPRRGVEELLSALDGDLVRNRDTYEIQPSARTSYTEAFTVPPRREPDLAVIRSDVDSVPAPLAALDHVQATPDTVARRAKWLNEQYELSGRTLLCLGDHDLTSLAVAAVNPDVAVLVVDLDDRVLAHIDTRARERGLNIRCLHTDLRFGLPPAVIESSDLVFSDPPYTPEGMALFAGRGIEALRDTASGRLLLAYGFSDRTPALGQKVQQELLGIGLAFEAILPGFHRFDGAQAIGSAADLYVCQATSRGRKAAQRTGIYTHGPQSIEAASTVDKSALLAFTGDSVVQQPDWTQPITGRSLTVDASADPGPWLLRILLACNAEKLSVLVPNNHPDLRDERGQKSLSTVVSSKYRLRFHRSTPDGKHAVVVATRSGTGLLDRVHGKLGNMLREAMIAESGGTLTKREAKELVAAKIPGETDLRLIDLPRHRIEALVSSA</sequence>
<dbReference type="CDD" id="cd02440">
    <property type="entry name" value="AdoMet_MTases"/>
    <property type="match status" value="1"/>
</dbReference>
<keyword evidence="3" id="KW-1185">Reference proteome</keyword>
<dbReference type="Proteomes" id="UP001589810">
    <property type="component" value="Unassembled WGS sequence"/>
</dbReference>
<feature type="domain" description="N(4)-bis(aminopropyl)spermidine synthase C-terminal" evidence="1">
    <location>
        <begin position="101"/>
        <end position="276"/>
    </location>
</feature>
<dbReference type="InterPro" id="IPR002052">
    <property type="entry name" value="DNA_methylase_N6_adenine_CS"/>
</dbReference>
<dbReference type="Gene3D" id="3.40.50.150">
    <property type="entry name" value="Vaccinia Virus protein VP39"/>
    <property type="match status" value="1"/>
</dbReference>
<dbReference type="SUPFAM" id="SSF53335">
    <property type="entry name" value="S-adenosyl-L-methionine-dependent methyltransferases"/>
    <property type="match status" value="1"/>
</dbReference>
<dbReference type="InterPro" id="IPR002723">
    <property type="entry name" value="BpsA_C"/>
</dbReference>
<dbReference type="PANTHER" id="PTHR23290:SF0">
    <property type="entry name" value="RRNA N6-ADENOSINE-METHYLTRANSFERASE METTL5"/>
    <property type="match status" value="1"/>
</dbReference>
<dbReference type="PROSITE" id="PS00092">
    <property type="entry name" value="N6_MTASE"/>
    <property type="match status" value="1"/>
</dbReference>
<gene>
    <name evidence="2" type="ORF">ACFFH7_21950</name>
</gene>